<dbReference type="PANTHER" id="PTHR33175">
    <property type="entry name" value="DNA-BINDING PROTEIN HU"/>
    <property type="match status" value="1"/>
</dbReference>
<dbReference type="GO" id="GO:0030261">
    <property type="term" value="P:chromosome condensation"/>
    <property type="evidence" value="ECO:0007669"/>
    <property type="project" value="UniProtKB-KW"/>
</dbReference>
<dbReference type="InterPro" id="IPR010992">
    <property type="entry name" value="IHF-like_DNA-bd_dom_sf"/>
</dbReference>
<evidence type="ECO:0000256" key="1">
    <source>
        <dbReference type="ARBA" id="ARBA00003819"/>
    </source>
</evidence>
<dbReference type="CDD" id="cd13831">
    <property type="entry name" value="HU"/>
    <property type="match status" value="1"/>
</dbReference>
<evidence type="ECO:0000256" key="2">
    <source>
        <dbReference type="ARBA" id="ARBA00010529"/>
    </source>
</evidence>
<comment type="similarity">
    <text evidence="2 5">Belongs to the bacterial histone-like protein family.</text>
</comment>
<dbReference type="PANTHER" id="PTHR33175:SF3">
    <property type="entry name" value="DNA-BINDING PROTEIN HU-BETA"/>
    <property type="match status" value="1"/>
</dbReference>
<dbReference type="SMART" id="SM00411">
    <property type="entry name" value="BHL"/>
    <property type="match status" value="1"/>
</dbReference>
<evidence type="ECO:0000313" key="7">
    <source>
        <dbReference type="Proteomes" id="UP000298049"/>
    </source>
</evidence>
<keyword evidence="7" id="KW-1185">Reference proteome</keyword>
<dbReference type="Pfam" id="PF00216">
    <property type="entry name" value="Bac_DNA_binding"/>
    <property type="match status" value="1"/>
</dbReference>
<sequence length="94" mass="10215">MRKAELAQAIASRTGLSRKQAMEVVTAFTDQVAQAMAKGQNVRLPGFGAFSVRERSARTGRDPRTGAELRIAASRTVGFKAGKRLRDTFSCERG</sequence>
<organism evidence="6 7">
    <name type="scientific">Hydrocarboniclastica marina</name>
    <dbReference type="NCBI Taxonomy" id="2259620"/>
    <lineage>
        <taxon>Bacteria</taxon>
        <taxon>Pseudomonadati</taxon>
        <taxon>Pseudomonadota</taxon>
        <taxon>Gammaproteobacteria</taxon>
        <taxon>Alteromonadales</taxon>
        <taxon>Alteromonadaceae</taxon>
        <taxon>Hydrocarboniclastica</taxon>
    </lineage>
</organism>
<evidence type="ECO:0000256" key="3">
    <source>
        <dbReference type="ARBA" id="ARBA00023067"/>
    </source>
</evidence>
<dbReference type="PRINTS" id="PR01727">
    <property type="entry name" value="DNABINDINGHU"/>
</dbReference>
<dbReference type="RefSeq" id="WP_136546165.1">
    <property type="nucleotide sequence ID" value="NZ_CP031093.1"/>
</dbReference>
<dbReference type="OrthoDB" id="9799835at2"/>
<evidence type="ECO:0000313" key="6">
    <source>
        <dbReference type="EMBL" id="QCF24701.1"/>
    </source>
</evidence>
<evidence type="ECO:0000256" key="4">
    <source>
        <dbReference type="ARBA" id="ARBA00023125"/>
    </source>
</evidence>
<dbReference type="GO" id="GO:0003677">
    <property type="term" value="F:DNA binding"/>
    <property type="evidence" value="ECO:0007669"/>
    <property type="project" value="UniProtKB-KW"/>
</dbReference>
<dbReference type="GO" id="GO:0030527">
    <property type="term" value="F:structural constituent of chromatin"/>
    <property type="evidence" value="ECO:0007669"/>
    <property type="project" value="InterPro"/>
</dbReference>
<proteinExistence type="inferred from homology"/>
<accession>A0A4P7XCZ2</accession>
<gene>
    <name evidence="6" type="ORF">soil367_01310</name>
</gene>
<evidence type="ECO:0000256" key="5">
    <source>
        <dbReference type="RuleBase" id="RU003939"/>
    </source>
</evidence>
<dbReference type="AlphaFoldDB" id="A0A4P7XCZ2"/>
<dbReference type="InterPro" id="IPR000119">
    <property type="entry name" value="Hist_DNA-bd"/>
</dbReference>
<reference evidence="6 7" key="1">
    <citation type="submission" date="2018-07" db="EMBL/GenBank/DDBJ databases">
        <title>Marsedoiliclastica nanhaica gen. nov. sp. nov., a novel marine hydrocarbonoclastic bacterium isolated from an in-situ enriched hydrocarbon-degrading consortium in deep-sea sediment.</title>
        <authorList>
            <person name="Dong C."/>
            <person name="Ma T."/>
            <person name="Liu R."/>
            <person name="Shao Z."/>
        </authorList>
    </citation>
    <scope>NUCLEOTIDE SEQUENCE [LARGE SCALE GENOMIC DNA]</scope>
    <source>
        <strain evidence="7">soil36-7</strain>
    </source>
</reference>
<name>A0A4P7XCZ2_9ALTE</name>
<comment type="function">
    <text evidence="1">Histone-like DNA-binding protein which is capable of wrapping DNA to stabilize it, and thus to prevent its denaturation under extreme environmental conditions.</text>
</comment>
<dbReference type="Gene3D" id="4.10.520.10">
    <property type="entry name" value="IHF-like DNA-binding proteins"/>
    <property type="match status" value="1"/>
</dbReference>
<dbReference type="SUPFAM" id="SSF47729">
    <property type="entry name" value="IHF-like DNA-binding proteins"/>
    <property type="match status" value="1"/>
</dbReference>
<protein>
    <submittedName>
        <fullName evidence="6">HU family DNA-binding protein</fullName>
    </submittedName>
</protein>
<dbReference type="Proteomes" id="UP000298049">
    <property type="component" value="Chromosome"/>
</dbReference>
<keyword evidence="4 6" id="KW-0238">DNA-binding</keyword>
<dbReference type="KEGG" id="hmi:soil367_01310"/>
<dbReference type="EMBL" id="CP031093">
    <property type="protein sequence ID" value="QCF24701.1"/>
    <property type="molecule type" value="Genomic_DNA"/>
</dbReference>
<keyword evidence="3" id="KW-0226">DNA condensation</keyword>